<evidence type="ECO:0000256" key="4">
    <source>
        <dbReference type="ARBA" id="ARBA00022679"/>
    </source>
</evidence>
<evidence type="ECO:0000256" key="1">
    <source>
        <dbReference type="ARBA" id="ARBA00022490"/>
    </source>
</evidence>
<keyword evidence="1 8" id="KW-0963">Cytoplasm</keyword>
<feature type="domain" description="PUA" evidence="9">
    <location>
        <begin position="282"/>
        <end position="358"/>
    </location>
</feature>
<dbReference type="PANTHER" id="PTHR43654">
    <property type="entry name" value="GLUTAMATE 5-KINASE"/>
    <property type="match status" value="1"/>
</dbReference>
<dbReference type="CDD" id="cd04242">
    <property type="entry name" value="AAK_G5K_ProB"/>
    <property type="match status" value="1"/>
</dbReference>
<evidence type="ECO:0000256" key="8">
    <source>
        <dbReference type="HAMAP-Rule" id="MF_00456"/>
    </source>
</evidence>
<comment type="similarity">
    <text evidence="8">Belongs to the glutamate 5-kinase family.</text>
</comment>
<name>A0ABS0F1X8_9BACL</name>
<keyword evidence="4 8" id="KW-0808">Transferase</keyword>
<protein>
    <recommendedName>
        <fullName evidence="8">Glutamate 5-kinase</fullName>
        <ecNumber evidence="8">2.7.2.11</ecNumber>
    </recommendedName>
    <alternativeName>
        <fullName evidence="8">Gamma-glutamyl kinase</fullName>
        <shortName evidence="8">GK</shortName>
    </alternativeName>
</protein>
<dbReference type="EC" id="2.7.2.11" evidence="8"/>
<dbReference type="InterPro" id="IPR036393">
    <property type="entry name" value="AceGlu_kinase-like_sf"/>
</dbReference>
<sequence length="375" mass="40174">MSRDGRGRRRVVVKIGSSSLTEADGSLALSRMRQMVSEVARLGRETGCQFVLVSSGAIAAGLGRLGWQRAHISMPEKQAAAAVGQVLLMEHYERLFAEHGIAVGQILMTRADVEDRKRFVNIRNTVMALLQRGVMPIINENDTVAVEEIRFGDNDTLAALVALVAEADTLVLLTDIDGLYTANPRQDPTATRIAEVEVITDEIERIAGGAGSSAGTGGMRTKIAAAKIATQSGVEVVIAHRDEPRVLERVLGGEPVGTRFLASREPVSLRKSWLLHAPKPEGTLQVDHGAMRALIAGGKSLLLPGLVQVHGEFQEGAVVELVGPTGAAFGKGISNFSSRDLAEWLAKKRAGEDVHALHEVVHRNDMVIWTEATAG</sequence>
<evidence type="ECO:0000256" key="6">
    <source>
        <dbReference type="ARBA" id="ARBA00022777"/>
    </source>
</evidence>
<organism evidence="10 11">
    <name type="scientific">Alicyclobacillus mali</name>
    <name type="common">ex Roth et al. 2021</name>
    <dbReference type="NCBI Taxonomy" id="1123961"/>
    <lineage>
        <taxon>Bacteria</taxon>
        <taxon>Bacillati</taxon>
        <taxon>Bacillota</taxon>
        <taxon>Bacilli</taxon>
        <taxon>Bacillales</taxon>
        <taxon>Alicyclobacillaceae</taxon>
        <taxon>Alicyclobacillus</taxon>
    </lineage>
</organism>
<proteinExistence type="inferred from homology"/>
<evidence type="ECO:0000256" key="2">
    <source>
        <dbReference type="ARBA" id="ARBA00022605"/>
    </source>
</evidence>
<feature type="binding site" evidence="8">
    <location>
        <position position="14"/>
    </location>
    <ligand>
        <name>ATP</name>
        <dbReference type="ChEBI" id="CHEBI:30616"/>
    </ligand>
</feature>
<dbReference type="CDD" id="cd21157">
    <property type="entry name" value="PUA_G5K"/>
    <property type="match status" value="1"/>
</dbReference>
<keyword evidence="2 8" id="KW-0028">Amino-acid biosynthesis</keyword>
<feature type="binding site" evidence="8">
    <location>
        <begin position="174"/>
        <end position="175"/>
    </location>
    <ligand>
        <name>ATP</name>
        <dbReference type="ChEBI" id="CHEBI:30616"/>
    </ligand>
</feature>
<dbReference type="InterPro" id="IPR019797">
    <property type="entry name" value="Glutamate_5-kinase_CS"/>
</dbReference>
<evidence type="ECO:0000256" key="5">
    <source>
        <dbReference type="ARBA" id="ARBA00022741"/>
    </source>
</evidence>
<dbReference type="SUPFAM" id="SSF53633">
    <property type="entry name" value="Carbamate kinase-like"/>
    <property type="match status" value="1"/>
</dbReference>
<accession>A0ABS0F1X8</accession>
<reference evidence="10 11" key="1">
    <citation type="submission" date="2020-11" db="EMBL/GenBank/DDBJ databases">
        <title>Genomic insight of Alicyclobacillus mali FL 18 reveals a new arsenic-resistant strain, with potential in environmental biotechnology.</title>
        <authorList>
            <person name="Fiorentino G."/>
            <person name="Gallo G."/>
            <person name="Aulitto M."/>
        </authorList>
    </citation>
    <scope>NUCLEOTIDE SEQUENCE [LARGE SCALE GENOMIC DNA]</scope>
    <source>
        <strain evidence="10 11">FL 18</strain>
    </source>
</reference>
<comment type="function">
    <text evidence="8">Catalyzes the transfer of a phosphate group to glutamate to form L-glutamate 5-phosphate.</text>
</comment>
<dbReference type="SMART" id="SM00359">
    <property type="entry name" value="PUA"/>
    <property type="match status" value="1"/>
</dbReference>
<evidence type="ECO:0000313" key="10">
    <source>
        <dbReference type="EMBL" id="MBF8377287.1"/>
    </source>
</evidence>
<keyword evidence="7 8" id="KW-0067">ATP-binding</keyword>
<comment type="subcellular location">
    <subcellularLocation>
        <location evidence="8">Cytoplasm</location>
    </subcellularLocation>
</comment>
<feature type="binding site" evidence="8">
    <location>
        <position position="142"/>
    </location>
    <ligand>
        <name>substrate</name>
    </ligand>
</feature>
<dbReference type="Pfam" id="PF00696">
    <property type="entry name" value="AA_kinase"/>
    <property type="match status" value="1"/>
</dbReference>
<dbReference type="RefSeq" id="WP_195867300.1">
    <property type="nucleotide sequence ID" value="NZ_JADPKZ010000035.1"/>
</dbReference>
<evidence type="ECO:0000259" key="9">
    <source>
        <dbReference type="SMART" id="SM00359"/>
    </source>
</evidence>
<dbReference type="PRINTS" id="PR00474">
    <property type="entry name" value="GLU5KINASE"/>
</dbReference>
<keyword evidence="5 8" id="KW-0547">Nucleotide-binding</keyword>
<evidence type="ECO:0000313" key="11">
    <source>
        <dbReference type="Proteomes" id="UP000642910"/>
    </source>
</evidence>
<dbReference type="NCBIfam" id="TIGR01027">
    <property type="entry name" value="proB"/>
    <property type="match status" value="1"/>
</dbReference>
<keyword evidence="11" id="KW-1185">Reference proteome</keyword>
<dbReference type="PANTHER" id="PTHR43654:SF1">
    <property type="entry name" value="ISOPENTENYL PHOSPHATE KINASE"/>
    <property type="match status" value="1"/>
</dbReference>
<dbReference type="InterPro" id="IPR041739">
    <property type="entry name" value="G5K_ProB"/>
</dbReference>
<feature type="binding site" evidence="8">
    <location>
        <begin position="216"/>
        <end position="222"/>
    </location>
    <ligand>
        <name>ATP</name>
        <dbReference type="ChEBI" id="CHEBI:30616"/>
    </ligand>
</feature>
<gene>
    <name evidence="8 10" type="primary">proB</name>
    <name evidence="10" type="ORF">IW967_05305</name>
</gene>
<dbReference type="InterPro" id="IPR005715">
    <property type="entry name" value="Glu_5kinase/COase_Synthase"/>
</dbReference>
<dbReference type="GO" id="GO:0004349">
    <property type="term" value="F:glutamate 5-kinase activity"/>
    <property type="evidence" value="ECO:0007669"/>
    <property type="project" value="UniProtKB-EC"/>
</dbReference>
<dbReference type="PIRSF" id="PIRSF000729">
    <property type="entry name" value="GK"/>
    <property type="match status" value="1"/>
</dbReference>
<feature type="binding site" evidence="8">
    <location>
        <position position="55"/>
    </location>
    <ligand>
        <name>substrate</name>
    </ligand>
</feature>
<evidence type="ECO:0000256" key="3">
    <source>
        <dbReference type="ARBA" id="ARBA00022650"/>
    </source>
</evidence>
<dbReference type="InterPro" id="IPR001048">
    <property type="entry name" value="Asp/Glu/Uridylate_kinase"/>
</dbReference>
<comment type="catalytic activity">
    <reaction evidence="8">
        <text>L-glutamate + ATP = L-glutamyl 5-phosphate + ADP</text>
        <dbReference type="Rhea" id="RHEA:14877"/>
        <dbReference type="ChEBI" id="CHEBI:29985"/>
        <dbReference type="ChEBI" id="CHEBI:30616"/>
        <dbReference type="ChEBI" id="CHEBI:58274"/>
        <dbReference type="ChEBI" id="CHEBI:456216"/>
        <dbReference type="EC" id="2.7.2.11"/>
    </reaction>
</comment>
<dbReference type="InterPro" id="IPR015947">
    <property type="entry name" value="PUA-like_sf"/>
</dbReference>
<feature type="binding site" evidence="8">
    <location>
        <position position="154"/>
    </location>
    <ligand>
        <name>substrate</name>
    </ligand>
</feature>
<dbReference type="HAMAP" id="MF_00456">
    <property type="entry name" value="ProB"/>
    <property type="match status" value="1"/>
</dbReference>
<evidence type="ECO:0000256" key="7">
    <source>
        <dbReference type="ARBA" id="ARBA00022840"/>
    </source>
</evidence>
<dbReference type="InterPro" id="IPR011529">
    <property type="entry name" value="Glu_5kinase"/>
</dbReference>
<keyword evidence="6 8" id="KW-0418">Kinase</keyword>
<dbReference type="InterPro" id="IPR036974">
    <property type="entry name" value="PUA_sf"/>
</dbReference>
<dbReference type="EMBL" id="JADPKZ010000035">
    <property type="protein sequence ID" value="MBF8377287.1"/>
    <property type="molecule type" value="Genomic_DNA"/>
</dbReference>
<dbReference type="InterPro" id="IPR001057">
    <property type="entry name" value="Glu/AcGlu_kinase"/>
</dbReference>
<dbReference type="Gene3D" id="3.40.1160.10">
    <property type="entry name" value="Acetylglutamate kinase-like"/>
    <property type="match status" value="1"/>
</dbReference>
<dbReference type="Gene3D" id="2.30.130.10">
    <property type="entry name" value="PUA domain"/>
    <property type="match status" value="1"/>
</dbReference>
<dbReference type="InterPro" id="IPR002478">
    <property type="entry name" value="PUA"/>
</dbReference>
<dbReference type="Pfam" id="PF01472">
    <property type="entry name" value="PUA"/>
    <property type="match status" value="1"/>
</dbReference>
<dbReference type="PROSITE" id="PS50890">
    <property type="entry name" value="PUA"/>
    <property type="match status" value="1"/>
</dbReference>
<dbReference type="PROSITE" id="PS00902">
    <property type="entry name" value="GLUTAMATE_5_KINASE"/>
    <property type="match status" value="1"/>
</dbReference>
<comment type="caution">
    <text evidence="10">The sequence shown here is derived from an EMBL/GenBank/DDBJ whole genome shotgun (WGS) entry which is preliminary data.</text>
</comment>
<comment type="pathway">
    <text evidence="8">Amino-acid biosynthesis; L-proline biosynthesis; L-glutamate 5-semialdehyde from L-glutamate: step 1/2.</text>
</comment>
<dbReference type="Proteomes" id="UP000642910">
    <property type="component" value="Unassembled WGS sequence"/>
</dbReference>
<dbReference type="SUPFAM" id="SSF88697">
    <property type="entry name" value="PUA domain-like"/>
    <property type="match status" value="1"/>
</dbReference>
<keyword evidence="3 8" id="KW-0641">Proline biosynthesis</keyword>